<keyword evidence="2" id="KW-1185">Reference proteome</keyword>
<evidence type="ECO:0000313" key="1">
    <source>
        <dbReference type="EMBL" id="KAH8006370.1"/>
    </source>
</evidence>
<name>A0ACB8FM61_9SAUR</name>
<reference evidence="1" key="1">
    <citation type="submission" date="2021-08" db="EMBL/GenBank/DDBJ databases">
        <title>The first chromosome-level gecko genome reveals the dynamic sex chromosomes of Neotropical dwarf geckos (Sphaerodactylidae: Sphaerodactylus).</title>
        <authorList>
            <person name="Pinto B.J."/>
            <person name="Keating S.E."/>
            <person name="Gamble T."/>
        </authorList>
    </citation>
    <scope>NUCLEOTIDE SEQUENCE</scope>
    <source>
        <strain evidence="1">TG3544</strain>
    </source>
</reference>
<dbReference type="Proteomes" id="UP000827872">
    <property type="component" value="Linkage Group LG06"/>
</dbReference>
<comment type="caution">
    <text evidence="1">The sequence shown here is derived from an EMBL/GenBank/DDBJ whole genome shotgun (WGS) entry which is preliminary data.</text>
</comment>
<gene>
    <name evidence="1" type="ORF">K3G42_003064</name>
</gene>
<evidence type="ECO:0000313" key="2">
    <source>
        <dbReference type="Proteomes" id="UP000827872"/>
    </source>
</evidence>
<organism evidence="1 2">
    <name type="scientific">Sphaerodactylus townsendi</name>
    <dbReference type="NCBI Taxonomy" id="933632"/>
    <lineage>
        <taxon>Eukaryota</taxon>
        <taxon>Metazoa</taxon>
        <taxon>Chordata</taxon>
        <taxon>Craniata</taxon>
        <taxon>Vertebrata</taxon>
        <taxon>Euteleostomi</taxon>
        <taxon>Lepidosauria</taxon>
        <taxon>Squamata</taxon>
        <taxon>Bifurcata</taxon>
        <taxon>Gekkota</taxon>
        <taxon>Sphaerodactylidae</taxon>
        <taxon>Sphaerodactylus</taxon>
    </lineage>
</organism>
<accession>A0ACB8FM61</accession>
<sequence length="226" mass="26345">MARPLNMDALQQNFWKEEYNKELMLRFGWHQKYGALVKAKQERQRERRKKAVETTLKLPSMKPPLLQKPKSPPPSPPPPPKPPKEDELLGIDVRVLEAEMKPAFREVRALLYQGTSHEDEGRYRYLQTRALLRPEDKYTLPITTNFNYGWQMGKHGSTPTRPPYTQVPSDRQLLPRSNERAFSLLHSTGRGPSEQACFLLWVARAANRILLPYLLKFWLPVVTFNL</sequence>
<protein>
    <submittedName>
        <fullName evidence="1">Uncharacterized protein</fullName>
    </submittedName>
</protein>
<proteinExistence type="predicted"/>
<dbReference type="EMBL" id="CM037619">
    <property type="protein sequence ID" value="KAH8006370.1"/>
    <property type="molecule type" value="Genomic_DNA"/>
</dbReference>